<evidence type="ECO:0000256" key="4">
    <source>
        <dbReference type="ARBA" id="ARBA00022538"/>
    </source>
</evidence>
<evidence type="ECO:0000256" key="2">
    <source>
        <dbReference type="ARBA" id="ARBA00008440"/>
    </source>
</evidence>
<dbReference type="EMBL" id="JAHRHJ020000009">
    <property type="protein sequence ID" value="KAH9303016.1"/>
    <property type="molecule type" value="Genomic_DNA"/>
</dbReference>
<dbReference type="NCBIfam" id="TIGR00794">
    <property type="entry name" value="kup"/>
    <property type="match status" value="1"/>
</dbReference>
<keyword evidence="14" id="KW-1185">Reference proteome</keyword>
<evidence type="ECO:0000256" key="8">
    <source>
        <dbReference type="ARBA" id="ARBA00023065"/>
    </source>
</evidence>
<dbReference type="GO" id="GO:0015079">
    <property type="term" value="F:potassium ion transmembrane transporter activity"/>
    <property type="evidence" value="ECO:0007669"/>
    <property type="project" value="UniProtKB-UniRule"/>
</dbReference>
<feature type="transmembrane region" description="Helical" evidence="10">
    <location>
        <begin position="243"/>
        <end position="263"/>
    </location>
</feature>
<keyword evidence="8 10" id="KW-0406">Ion transport</keyword>
<comment type="similarity">
    <text evidence="2 10">Belongs to the HAK/KUP transporter (TC 2.A.72.3) family.</text>
</comment>
<feature type="transmembrane region" description="Helical" evidence="10">
    <location>
        <begin position="417"/>
        <end position="435"/>
    </location>
</feature>
<dbReference type="AlphaFoldDB" id="A0AA38CNK3"/>
<feature type="transmembrane region" description="Helical" evidence="10">
    <location>
        <begin position="499"/>
        <end position="517"/>
    </location>
</feature>
<comment type="subcellular location">
    <subcellularLocation>
        <location evidence="1 10">Membrane</location>
        <topology evidence="1 10">Multi-pass membrane protein</topology>
    </subcellularLocation>
</comment>
<evidence type="ECO:0000256" key="9">
    <source>
        <dbReference type="ARBA" id="ARBA00023136"/>
    </source>
</evidence>
<dbReference type="InterPro" id="IPR003855">
    <property type="entry name" value="K+_transporter"/>
</dbReference>
<comment type="caution">
    <text evidence="13">The sequence shown here is derived from an EMBL/GenBank/DDBJ whole genome shotgun (WGS) entry which is preliminary data.</text>
</comment>
<evidence type="ECO:0000256" key="1">
    <source>
        <dbReference type="ARBA" id="ARBA00004141"/>
    </source>
</evidence>
<keyword evidence="4 10" id="KW-0633">Potassium transport</keyword>
<evidence type="ECO:0000256" key="5">
    <source>
        <dbReference type="ARBA" id="ARBA00022692"/>
    </source>
</evidence>
<accession>A0AA38CNK3</accession>
<feature type="domain" description="K+ potassium transporter C-terminal" evidence="12">
    <location>
        <begin position="548"/>
        <end position="738"/>
    </location>
</feature>
<dbReference type="InterPro" id="IPR053952">
    <property type="entry name" value="K_trans_C"/>
</dbReference>
<feature type="domain" description="K+ potassium transporter integral membrane" evidence="11">
    <location>
        <begin position="50"/>
        <end position="536"/>
    </location>
</feature>
<sequence length="738" mass="81523">KVIALESIKVQDDSPDRQPKELLLKKTISEAYLVPHAKPKVTGKFGTLLLAYQTLGVVYGDLGTSPLYTFSSISIQNPEEKDLLGILSMVFWTLTMIALIKYVFIVITADDHGEGGTFALYSLLCRYVNVGQKAGNQFKRLQSDSNLKYFSQNQGREFNSKTKQLLENSATFQRTLLIVVMIGTCMVLGDGALTPAISVLSAVQGIQTKGNLSQSAVVGISAAILLALFLFQRFGTGKVSFLFSPVMILWFVTNALIGLYNIVKYYPAAFKGIDPYYIVYFFHKHKKDGWVLLGGVVLCITGAEAMFADLGHFNKRSIQIAYSALVYPALIITYTGQAAYLIKNPGDMKSAFYSSIPDTVYWPMFVIATLAAIVASQALISASFSIIKQSMALGCFPRVKIVHTSQTNEGRIYSPEVNYVLMVIYLAIVVGFRGGPEIGNAYGVAVIGVMFITTCLVSLVMLLVWNMHFLLILPFLIVFGLIEGVYLSSVLNKVPQGGWVPFAISAFFLIIMFSWNYGRQIKYKYLQERKLSTEDLHTLVAGVGSRVPGVCFYCSDLVYGLPPILRHYVKNVGSLHEILIILTIRTVPVNTVLPEERFLVGKLGPNGVYRCLAQYGYRDVALNMEGKEFLNQVIESIKKYIKNEELGDGADDHNVNSVAENSYSAATVEELQQIEFARNVGAVYVLGNTTLRTGKKRGLVSGWVIGFYGFLQANCRSTFSTLGVPPTQLLQVGMVYEL</sequence>
<evidence type="ECO:0000256" key="10">
    <source>
        <dbReference type="RuleBase" id="RU321113"/>
    </source>
</evidence>
<dbReference type="Pfam" id="PF02705">
    <property type="entry name" value="K_trans"/>
    <property type="match status" value="1"/>
</dbReference>
<dbReference type="GO" id="GO:0016020">
    <property type="term" value="C:membrane"/>
    <property type="evidence" value="ECO:0007669"/>
    <property type="project" value="UniProtKB-SubCell"/>
</dbReference>
<evidence type="ECO:0000313" key="14">
    <source>
        <dbReference type="Proteomes" id="UP000824469"/>
    </source>
</evidence>
<dbReference type="OMA" id="QANCRST"/>
<evidence type="ECO:0000256" key="6">
    <source>
        <dbReference type="ARBA" id="ARBA00022958"/>
    </source>
</evidence>
<protein>
    <recommendedName>
        <fullName evidence="10">Potassium transporter</fullName>
    </recommendedName>
</protein>
<evidence type="ECO:0000313" key="13">
    <source>
        <dbReference type="EMBL" id="KAH9303016.1"/>
    </source>
</evidence>
<proteinExistence type="inferred from homology"/>
<organism evidence="13 14">
    <name type="scientific">Taxus chinensis</name>
    <name type="common">Chinese yew</name>
    <name type="synonym">Taxus wallichiana var. chinensis</name>
    <dbReference type="NCBI Taxonomy" id="29808"/>
    <lineage>
        <taxon>Eukaryota</taxon>
        <taxon>Viridiplantae</taxon>
        <taxon>Streptophyta</taxon>
        <taxon>Embryophyta</taxon>
        <taxon>Tracheophyta</taxon>
        <taxon>Spermatophyta</taxon>
        <taxon>Pinopsida</taxon>
        <taxon>Pinidae</taxon>
        <taxon>Conifers II</taxon>
        <taxon>Cupressales</taxon>
        <taxon>Taxaceae</taxon>
        <taxon>Taxus</taxon>
    </lineage>
</organism>
<feature type="transmembrane region" description="Helical" evidence="10">
    <location>
        <begin position="83"/>
        <end position="104"/>
    </location>
</feature>
<gene>
    <name evidence="13" type="ORF">KI387_014599</name>
</gene>
<dbReference type="InterPro" id="IPR053951">
    <property type="entry name" value="K_trans_N"/>
</dbReference>
<keyword evidence="7 10" id="KW-1133">Transmembrane helix</keyword>
<feature type="non-terminal residue" evidence="13">
    <location>
        <position position="1"/>
    </location>
</feature>
<dbReference type="Pfam" id="PF22776">
    <property type="entry name" value="K_trans_C"/>
    <property type="match status" value="1"/>
</dbReference>
<reference evidence="13 14" key="1">
    <citation type="journal article" date="2021" name="Nat. Plants">
        <title>The Taxus genome provides insights into paclitaxel biosynthesis.</title>
        <authorList>
            <person name="Xiong X."/>
            <person name="Gou J."/>
            <person name="Liao Q."/>
            <person name="Li Y."/>
            <person name="Zhou Q."/>
            <person name="Bi G."/>
            <person name="Li C."/>
            <person name="Du R."/>
            <person name="Wang X."/>
            <person name="Sun T."/>
            <person name="Guo L."/>
            <person name="Liang H."/>
            <person name="Lu P."/>
            <person name="Wu Y."/>
            <person name="Zhang Z."/>
            <person name="Ro D.K."/>
            <person name="Shang Y."/>
            <person name="Huang S."/>
            <person name="Yan J."/>
        </authorList>
    </citation>
    <scope>NUCLEOTIDE SEQUENCE [LARGE SCALE GENOMIC DNA]</scope>
    <source>
        <strain evidence="13">Ta-2019</strain>
    </source>
</reference>
<feature type="transmembrane region" description="Helical" evidence="10">
    <location>
        <begin position="212"/>
        <end position="231"/>
    </location>
</feature>
<name>A0AA38CNK3_TAXCH</name>
<keyword evidence="9 10" id="KW-0472">Membrane</keyword>
<feature type="transmembrane region" description="Helical" evidence="10">
    <location>
        <begin position="289"/>
        <end position="308"/>
    </location>
</feature>
<dbReference type="PANTHER" id="PTHR30540:SF106">
    <property type="entry name" value="POTASSIUM TRANSPORTER 26"/>
    <property type="match status" value="1"/>
</dbReference>
<feature type="transmembrane region" description="Helical" evidence="10">
    <location>
        <begin position="320"/>
        <end position="340"/>
    </location>
</feature>
<keyword evidence="5 10" id="KW-0812">Transmembrane</keyword>
<feature type="transmembrane region" description="Helical" evidence="10">
    <location>
        <begin position="441"/>
        <end position="462"/>
    </location>
</feature>
<feature type="transmembrane region" description="Helical" evidence="10">
    <location>
        <begin position="360"/>
        <end position="380"/>
    </location>
</feature>
<comment type="function">
    <text evidence="10">Potassium transporter.</text>
</comment>
<evidence type="ECO:0000259" key="12">
    <source>
        <dbReference type="Pfam" id="PF22776"/>
    </source>
</evidence>
<comment type="caution">
    <text evidence="10">Lacks conserved residue(s) required for the propagation of feature annotation.</text>
</comment>
<evidence type="ECO:0000259" key="11">
    <source>
        <dbReference type="Pfam" id="PF02705"/>
    </source>
</evidence>
<evidence type="ECO:0000256" key="3">
    <source>
        <dbReference type="ARBA" id="ARBA00022448"/>
    </source>
</evidence>
<keyword evidence="3" id="KW-0813">Transport</keyword>
<evidence type="ECO:0000256" key="7">
    <source>
        <dbReference type="ARBA" id="ARBA00022989"/>
    </source>
</evidence>
<feature type="transmembrane region" description="Helical" evidence="10">
    <location>
        <begin position="176"/>
        <end position="200"/>
    </location>
</feature>
<feature type="transmembrane region" description="Helical" evidence="10">
    <location>
        <begin position="469"/>
        <end position="487"/>
    </location>
</feature>
<dbReference type="PANTHER" id="PTHR30540">
    <property type="entry name" value="OSMOTIC STRESS POTASSIUM TRANSPORTER"/>
    <property type="match status" value="1"/>
</dbReference>
<keyword evidence="6 10" id="KW-0630">Potassium</keyword>
<dbReference type="Proteomes" id="UP000824469">
    <property type="component" value="Unassembled WGS sequence"/>
</dbReference>